<dbReference type="SUPFAM" id="SSF75005">
    <property type="entry name" value="Arabinanase/levansucrase/invertase"/>
    <property type="match status" value="1"/>
</dbReference>
<dbReference type="RefSeq" id="WP_326021255.1">
    <property type="nucleotide sequence ID" value="NZ_JAOZYC010000153.1"/>
</dbReference>
<name>A0ABU6FD30_9ACTN</name>
<proteinExistence type="inferred from homology"/>
<feature type="signal peptide" evidence="5">
    <location>
        <begin position="1"/>
        <end position="34"/>
    </location>
</feature>
<feature type="domain" description="Glycosyl hydrolase family 32 C-terminal" evidence="7">
    <location>
        <begin position="393"/>
        <end position="526"/>
    </location>
</feature>
<evidence type="ECO:0000313" key="8">
    <source>
        <dbReference type="EMBL" id="MEB8341932.1"/>
    </source>
</evidence>
<dbReference type="Pfam" id="PF00251">
    <property type="entry name" value="Glyco_hydro_32N"/>
    <property type="match status" value="1"/>
</dbReference>
<dbReference type="InterPro" id="IPR013189">
    <property type="entry name" value="Glyco_hydro_32_C"/>
</dbReference>
<dbReference type="PANTHER" id="PTHR42800">
    <property type="entry name" value="EXOINULINASE INUD (AFU_ORTHOLOGUE AFUA_5G00480)"/>
    <property type="match status" value="1"/>
</dbReference>
<evidence type="ECO:0000256" key="5">
    <source>
        <dbReference type="SAM" id="SignalP"/>
    </source>
</evidence>
<dbReference type="Pfam" id="PF08244">
    <property type="entry name" value="Glyco_hydro_32C"/>
    <property type="match status" value="1"/>
</dbReference>
<comment type="similarity">
    <text evidence="1 4">Belongs to the glycosyl hydrolase 32 family.</text>
</comment>
<evidence type="ECO:0000256" key="4">
    <source>
        <dbReference type="RuleBase" id="RU362110"/>
    </source>
</evidence>
<evidence type="ECO:0000259" key="7">
    <source>
        <dbReference type="Pfam" id="PF08244"/>
    </source>
</evidence>
<evidence type="ECO:0000313" key="9">
    <source>
        <dbReference type="Proteomes" id="UP001354931"/>
    </source>
</evidence>
<accession>A0ABU6FD30</accession>
<dbReference type="CDD" id="cd18622">
    <property type="entry name" value="GH32_Inu-like"/>
    <property type="match status" value="1"/>
</dbReference>
<organism evidence="8 9">
    <name type="scientific">Streptomyces endophyticus</name>
    <dbReference type="NCBI Taxonomy" id="714166"/>
    <lineage>
        <taxon>Bacteria</taxon>
        <taxon>Bacillati</taxon>
        <taxon>Actinomycetota</taxon>
        <taxon>Actinomycetes</taxon>
        <taxon>Kitasatosporales</taxon>
        <taxon>Streptomycetaceae</taxon>
        <taxon>Streptomyces</taxon>
    </lineage>
</organism>
<dbReference type="InterPro" id="IPR013320">
    <property type="entry name" value="ConA-like_dom_sf"/>
</dbReference>
<dbReference type="PANTHER" id="PTHR42800:SF1">
    <property type="entry name" value="EXOINULINASE INUD (AFU_ORTHOLOGUE AFUA_5G00480)"/>
    <property type="match status" value="1"/>
</dbReference>
<dbReference type="InterPro" id="IPR006311">
    <property type="entry name" value="TAT_signal"/>
</dbReference>
<gene>
    <name evidence="8" type="ORF">OKJ99_31000</name>
</gene>
<protein>
    <submittedName>
        <fullName evidence="8">Glycoside hydrolase family 32 protein</fullName>
    </submittedName>
</protein>
<feature type="domain" description="Glycosyl hydrolase family 32 N-terminal" evidence="6">
    <location>
        <begin position="61"/>
        <end position="363"/>
    </location>
</feature>
<sequence>MEPRPRPQPVTRRTALLGASALGGTLALPTPAFAAPARPGPTAAAKPKSAAALGSYRAAYHYTIPDNWKNDPQRPLWIDGAYAYHTLYNADYITGSEGTSWRLATSPDLVCYTDRGVALPKDTTPAGDAWSGSAVVDEDNTAGFGAGAVIALVTMEPDAAANSQAQYLWYSTDSGRTFRPHGTQPVLPNPGVKDFRDPKVVRDTDRDRWVLALAERDKIGLYTSDDLKSWTYRSGFVRDGYGTLECPDLFRIKAADDTWHWVLAASANGSSSGLPATYAYWTGDFDGDTFAADADAPQWLDRGPDWYAAVTCEKRAADGTVDASARYAFAWTNSWDYPHNTPTLVADGFNGTDSITREITLQRAGDGAYFLASRPTPALDAYVTRTTALGDVRVDGTTPLDFTGTAYEIRGELRWTPGETENVGFQLRKAPGGTRHVDVGVYVAAGYAYVNRGGTLYPGGTRETHSPVDADAGKLALRILVDRTTVEVFVGEGRHVHTHQAFGLPGDDRVALYASGGPAVFGALEIRELGLG</sequence>
<evidence type="ECO:0000256" key="3">
    <source>
        <dbReference type="ARBA" id="ARBA00023295"/>
    </source>
</evidence>
<evidence type="ECO:0000259" key="6">
    <source>
        <dbReference type="Pfam" id="PF00251"/>
    </source>
</evidence>
<dbReference type="InterPro" id="IPR013148">
    <property type="entry name" value="Glyco_hydro_32_N"/>
</dbReference>
<dbReference type="Gene3D" id="2.115.10.20">
    <property type="entry name" value="Glycosyl hydrolase domain, family 43"/>
    <property type="match status" value="1"/>
</dbReference>
<keyword evidence="5" id="KW-0732">Signal</keyword>
<reference evidence="8 9" key="1">
    <citation type="submission" date="2022-10" db="EMBL/GenBank/DDBJ databases">
        <authorList>
            <person name="Xie J."/>
            <person name="Shen N."/>
        </authorList>
    </citation>
    <scope>NUCLEOTIDE SEQUENCE [LARGE SCALE GENOMIC DNA]</scope>
    <source>
        <strain evidence="8 9">YIM65594</strain>
    </source>
</reference>
<dbReference type="SMART" id="SM00640">
    <property type="entry name" value="Glyco_32"/>
    <property type="match status" value="1"/>
</dbReference>
<dbReference type="Gene3D" id="2.60.120.560">
    <property type="entry name" value="Exo-inulinase, domain 1"/>
    <property type="match status" value="1"/>
</dbReference>
<dbReference type="GO" id="GO:0016787">
    <property type="term" value="F:hydrolase activity"/>
    <property type="evidence" value="ECO:0007669"/>
    <property type="project" value="UniProtKB-KW"/>
</dbReference>
<dbReference type="EMBL" id="JAOZYC010000153">
    <property type="protein sequence ID" value="MEB8341932.1"/>
    <property type="molecule type" value="Genomic_DNA"/>
</dbReference>
<keyword evidence="9" id="KW-1185">Reference proteome</keyword>
<keyword evidence="2 4" id="KW-0378">Hydrolase</keyword>
<dbReference type="SUPFAM" id="SSF49899">
    <property type="entry name" value="Concanavalin A-like lectins/glucanases"/>
    <property type="match status" value="1"/>
</dbReference>
<dbReference type="Proteomes" id="UP001354931">
    <property type="component" value="Unassembled WGS sequence"/>
</dbReference>
<dbReference type="PROSITE" id="PS51318">
    <property type="entry name" value="TAT"/>
    <property type="match status" value="1"/>
</dbReference>
<keyword evidence="3 4" id="KW-0326">Glycosidase</keyword>
<evidence type="ECO:0000256" key="2">
    <source>
        <dbReference type="ARBA" id="ARBA00022801"/>
    </source>
</evidence>
<comment type="caution">
    <text evidence="8">The sequence shown here is derived from an EMBL/GenBank/DDBJ whole genome shotgun (WGS) entry which is preliminary data.</text>
</comment>
<evidence type="ECO:0000256" key="1">
    <source>
        <dbReference type="ARBA" id="ARBA00009902"/>
    </source>
</evidence>
<dbReference type="InterPro" id="IPR001362">
    <property type="entry name" value="Glyco_hydro_32"/>
</dbReference>
<feature type="chain" id="PRO_5045962142" evidence="5">
    <location>
        <begin position="35"/>
        <end position="532"/>
    </location>
</feature>
<dbReference type="InterPro" id="IPR023296">
    <property type="entry name" value="Glyco_hydro_beta-prop_sf"/>
</dbReference>